<dbReference type="GO" id="GO:0016757">
    <property type="term" value="F:glycosyltransferase activity"/>
    <property type="evidence" value="ECO:0007669"/>
    <property type="project" value="UniProtKB-KW"/>
</dbReference>
<dbReference type="AlphaFoldDB" id="A0A2C9A359"/>
<dbReference type="Pfam" id="PF00534">
    <property type="entry name" value="Glycos_transf_1"/>
    <property type="match status" value="1"/>
</dbReference>
<dbReference type="InterPro" id="IPR001296">
    <property type="entry name" value="Glyco_trans_1"/>
</dbReference>
<name>A0A2C9A359_9MICO</name>
<accession>A0A2C9A359</accession>
<proteinExistence type="predicted"/>
<protein>
    <submittedName>
        <fullName evidence="5">Glycosyltransferase involved in cell wall bisynthesis</fullName>
    </submittedName>
</protein>
<sequence>MKIIFDCRYTRIGRHDGISRYGSRLVEELSKLHPVTMLISDQRQLDMLPELPWVMGSDPTAAREPWISRQVNKYAPDVVFTPMQTMGPGGRDYALVTTVHDLIYYTHRTPPRDLNPALRLLWRGYHLWWGFQRNLLNRADAHLVDSETTRNLMAEHRLTRNQMHVVLLGTEQHDDRRARATPATKNLVYMGSFMPYKNVDLIVRSLADLPGYRLQLMSRISEEEKARLTALAPARTLEFFNGASDEDYESAVLGATALVSASRDEGFGLPVVEAQALGTPVLLSDTPIFREIGGAPAGFFDLSSTASFVAAVRELEDDAEWARRSAASIEWARRYNWPDAAKALLAVLTDAVRQRASGR</sequence>
<evidence type="ECO:0000259" key="3">
    <source>
        <dbReference type="Pfam" id="PF00534"/>
    </source>
</evidence>
<keyword evidence="1" id="KW-0328">Glycosyltransferase</keyword>
<gene>
    <name evidence="5" type="ORF">SAMN06296378_2867</name>
</gene>
<keyword evidence="6" id="KW-1185">Reference proteome</keyword>
<feature type="domain" description="Glycosyltransferase subfamily 4-like N-terminal" evidence="4">
    <location>
        <begin position="16"/>
        <end position="167"/>
    </location>
</feature>
<keyword evidence="2 5" id="KW-0808">Transferase</keyword>
<organism evidence="5 6">
    <name type="scientific">Salinibacterium xinjiangense</name>
    <dbReference type="NCBI Taxonomy" id="386302"/>
    <lineage>
        <taxon>Bacteria</taxon>
        <taxon>Bacillati</taxon>
        <taxon>Actinomycetota</taxon>
        <taxon>Actinomycetes</taxon>
        <taxon>Micrococcales</taxon>
        <taxon>Microbacteriaceae</taxon>
        <taxon>Salinibacterium</taxon>
    </lineage>
</organism>
<reference evidence="5 6" key="1">
    <citation type="submission" date="2017-09" db="EMBL/GenBank/DDBJ databases">
        <authorList>
            <person name="Ehlers B."/>
            <person name="Leendertz F.H."/>
        </authorList>
    </citation>
    <scope>NUCLEOTIDE SEQUENCE [LARGE SCALE GENOMIC DNA]</scope>
    <source>
        <strain evidence="5 6">CGMCC 1.05381</strain>
    </source>
</reference>
<dbReference type="InterPro" id="IPR028098">
    <property type="entry name" value="Glyco_trans_4-like_N"/>
</dbReference>
<evidence type="ECO:0000256" key="1">
    <source>
        <dbReference type="ARBA" id="ARBA00022676"/>
    </source>
</evidence>
<evidence type="ECO:0000256" key="2">
    <source>
        <dbReference type="ARBA" id="ARBA00022679"/>
    </source>
</evidence>
<dbReference type="Proteomes" id="UP000219440">
    <property type="component" value="Unassembled WGS sequence"/>
</dbReference>
<feature type="domain" description="Glycosyl transferase family 1" evidence="3">
    <location>
        <begin position="184"/>
        <end position="322"/>
    </location>
</feature>
<dbReference type="OrthoDB" id="9801609at2"/>
<dbReference type="Gene3D" id="3.40.50.2000">
    <property type="entry name" value="Glycogen Phosphorylase B"/>
    <property type="match status" value="2"/>
</dbReference>
<dbReference type="CDD" id="cd03809">
    <property type="entry name" value="GT4_MtfB-like"/>
    <property type="match status" value="1"/>
</dbReference>
<dbReference type="EMBL" id="OCST01000006">
    <property type="protein sequence ID" value="SOE73860.1"/>
    <property type="molecule type" value="Genomic_DNA"/>
</dbReference>
<dbReference type="Pfam" id="PF13439">
    <property type="entry name" value="Glyco_transf_4"/>
    <property type="match status" value="1"/>
</dbReference>
<evidence type="ECO:0000313" key="5">
    <source>
        <dbReference type="EMBL" id="SOE73860.1"/>
    </source>
</evidence>
<dbReference type="PANTHER" id="PTHR46401:SF8">
    <property type="entry name" value="BLL6006 PROTEIN"/>
    <property type="match status" value="1"/>
</dbReference>
<dbReference type="PANTHER" id="PTHR46401">
    <property type="entry name" value="GLYCOSYLTRANSFERASE WBBK-RELATED"/>
    <property type="match status" value="1"/>
</dbReference>
<evidence type="ECO:0000313" key="6">
    <source>
        <dbReference type="Proteomes" id="UP000219440"/>
    </source>
</evidence>
<evidence type="ECO:0000259" key="4">
    <source>
        <dbReference type="Pfam" id="PF13439"/>
    </source>
</evidence>
<dbReference type="RefSeq" id="WP_097061915.1">
    <property type="nucleotide sequence ID" value="NZ_BMLC01000001.1"/>
</dbReference>
<dbReference type="SUPFAM" id="SSF53756">
    <property type="entry name" value="UDP-Glycosyltransferase/glycogen phosphorylase"/>
    <property type="match status" value="1"/>
</dbReference>